<name>A0AAD7UI26_9STRA</name>
<evidence type="ECO:0000259" key="1">
    <source>
        <dbReference type="Pfam" id="PF05050"/>
    </source>
</evidence>
<dbReference type="AlphaFoldDB" id="A0AAD7UI26"/>
<accession>A0AAD7UI26</accession>
<dbReference type="InterPro" id="IPR029063">
    <property type="entry name" value="SAM-dependent_MTases_sf"/>
</dbReference>
<dbReference type="GO" id="GO:0006888">
    <property type="term" value="P:endoplasmic reticulum to Golgi vesicle-mediated transport"/>
    <property type="evidence" value="ECO:0007669"/>
    <property type="project" value="TreeGrafter"/>
</dbReference>
<keyword evidence="3" id="KW-1185">Reference proteome</keyword>
<dbReference type="GO" id="GO:0005789">
    <property type="term" value="C:endoplasmic reticulum membrane"/>
    <property type="evidence" value="ECO:0007669"/>
    <property type="project" value="TreeGrafter"/>
</dbReference>
<dbReference type="Gene3D" id="3.40.50.150">
    <property type="entry name" value="Vaccinia Virus protein VP39"/>
    <property type="match status" value="1"/>
</dbReference>
<reference evidence="2" key="1">
    <citation type="submission" date="2023-01" db="EMBL/GenBank/DDBJ databases">
        <title>Metagenome sequencing of chrysophaentin producing Chrysophaeum taylorii.</title>
        <authorList>
            <person name="Davison J."/>
            <person name="Bewley C."/>
        </authorList>
    </citation>
    <scope>NUCLEOTIDE SEQUENCE</scope>
    <source>
        <strain evidence="2">NIES-1699</strain>
    </source>
</reference>
<dbReference type="GO" id="GO:0005794">
    <property type="term" value="C:Golgi apparatus"/>
    <property type="evidence" value="ECO:0007669"/>
    <property type="project" value="TreeGrafter"/>
</dbReference>
<dbReference type="EMBL" id="JAQMWT010000314">
    <property type="protein sequence ID" value="KAJ8605556.1"/>
    <property type="molecule type" value="Genomic_DNA"/>
</dbReference>
<dbReference type="GO" id="GO:0005886">
    <property type="term" value="C:plasma membrane"/>
    <property type="evidence" value="ECO:0007669"/>
    <property type="project" value="TreeGrafter"/>
</dbReference>
<feature type="domain" description="Methyltransferase FkbM" evidence="1">
    <location>
        <begin position="18"/>
        <end position="177"/>
    </location>
</feature>
<gene>
    <name evidence="2" type="ORF">CTAYLR_000129</name>
</gene>
<dbReference type="InterPro" id="IPR053202">
    <property type="entry name" value="EGF_Rcpt_Signaling_Reg"/>
</dbReference>
<evidence type="ECO:0000313" key="3">
    <source>
        <dbReference type="Proteomes" id="UP001230188"/>
    </source>
</evidence>
<protein>
    <recommendedName>
        <fullName evidence="1">Methyltransferase FkbM domain-containing protein</fullName>
    </recommendedName>
</protein>
<sequence>MIVAELMAWSEPGGTYVEIGAYDGLRYSNTLYLATCLRWGGVLVEGGYTNFRLLEANVKIGRSGGVAFYGAVCAPPDETVRFVQSANIGGAVDALLPGRRNLSKHEDVPCRPMEFYLQNLTHVDFFSLDVEGGELLVLETIDFSALTIDVFLVELATNPRFLAKNWRVRRFLSNLDYVDRRLFVVAGVTGMGAPALAVVANPFEEISAASRTELEAGVPVLDIDAALALVKRKEIVSVTFLTAKGDTALALLADGSKVYILEPETATTSRGPFTLVSKLRDARVPYKFTAFDLTGFAASKKLREEGNFRAQ</sequence>
<dbReference type="PANTHER" id="PTHR34009">
    <property type="entry name" value="PROTEIN STAR"/>
    <property type="match status" value="1"/>
</dbReference>
<organism evidence="2 3">
    <name type="scientific">Chrysophaeum taylorii</name>
    <dbReference type="NCBI Taxonomy" id="2483200"/>
    <lineage>
        <taxon>Eukaryota</taxon>
        <taxon>Sar</taxon>
        <taxon>Stramenopiles</taxon>
        <taxon>Ochrophyta</taxon>
        <taxon>Pelagophyceae</taxon>
        <taxon>Pelagomonadales</taxon>
        <taxon>Pelagomonadaceae</taxon>
        <taxon>Chrysophaeum</taxon>
    </lineage>
</organism>
<dbReference type="SUPFAM" id="SSF53335">
    <property type="entry name" value="S-adenosyl-L-methionine-dependent methyltransferases"/>
    <property type="match status" value="1"/>
</dbReference>
<dbReference type="GO" id="GO:0016197">
    <property type="term" value="P:endosomal transport"/>
    <property type="evidence" value="ECO:0007669"/>
    <property type="project" value="TreeGrafter"/>
</dbReference>
<dbReference type="PANTHER" id="PTHR34009:SF2">
    <property type="entry name" value="PROTEIN STAR"/>
    <property type="match status" value="1"/>
</dbReference>
<dbReference type="InterPro" id="IPR006342">
    <property type="entry name" value="FkbM_mtfrase"/>
</dbReference>
<evidence type="ECO:0000313" key="2">
    <source>
        <dbReference type="EMBL" id="KAJ8605556.1"/>
    </source>
</evidence>
<proteinExistence type="predicted"/>
<dbReference type="Pfam" id="PF05050">
    <property type="entry name" value="Methyltransf_21"/>
    <property type="match status" value="1"/>
</dbReference>
<dbReference type="GO" id="GO:0031902">
    <property type="term" value="C:late endosome membrane"/>
    <property type="evidence" value="ECO:0007669"/>
    <property type="project" value="TreeGrafter"/>
</dbReference>
<comment type="caution">
    <text evidence="2">The sequence shown here is derived from an EMBL/GenBank/DDBJ whole genome shotgun (WGS) entry which is preliminary data.</text>
</comment>
<dbReference type="Proteomes" id="UP001230188">
    <property type="component" value="Unassembled WGS sequence"/>
</dbReference>